<dbReference type="Proteomes" id="UP000604066">
    <property type="component" value="Unassembled WGS sequence"/>
</dbReference>
<keyword evidence="1" id="KW-0812">Transmembrane</keyword>
<reference evidence="2 3" key="1">
    <citation type="submission" date="2020-07" db="EMBL/GenBank/DDBJ databases">
        <title>Genomic Encyclopedia of Type Strains, Phase III (KMG-III): the genomes of soil and plant-associated and newly described type strains.</title>
        <authorList>
            <person name="Whitman W."/>
        </authorList>
    </citation>
    <scope>NUCLEOTIDE SEQUENCE [LARGE SCALE GENOMIC DNA]</scope>
    <source>
        <strain evidence="2 3">DSM 11255</strain>
    </source>
</reference>
<keyword evidence="1" id="KW-0472">Membrane</keyword>
<name>A0ABX2R7K9_9THEO</name>
<feature type="transmembrane region" description="Helical" evidence="1">
    <location>
        <begin position="22"/>
        <end position="43"/>
    </location>
</feature>
<dbReference type="EMBL" id="JACCBS010000001">
    <property type="protein sequence ID" value="NYE57149.1"/>
    <property type="molecule type" value="Genomic_DNA"/>
</dbReference>
<accession>A0ABX2R7K9</accession>
<protein>
    <recommendedName>
        <fullName evidence="4">Pilus assembly protein Flp/PilA</fullName>
    </recommendedName>
</protein>
<comment type="caution">
    <text evidence="2">The sequence shown here is derived from an EMBL/GenBank/DDBJ whole genome shotgun (WGS) entry which is preliminary data.</text>
</comment>
<keyword evidence="3" id="KW-1185">Reference proteome</keyword>
<gene>
    <name evidence="2" type="ORF">HDG70_000855</name>
</gene>
<evidence type="ECO:0000256" key="1">
    <source>
        <dbReference type="SAM" id="Phobius"/>
    </source>
</evidence>
<evidence type="ECO:0000313" key="3">
    <source>
        <dbReference type="Proteomes" id="UP000604066"/>
    </source>
</evidence>
<organism evidence="2 3">
    <name type="scientific">Carboxydothermus ferrireducens DSM 11255</name>
    <dbReference type="NCBI Taxonomy" id="1119529"/>
    <lineage>
        <taxon>Bacteria</taxon>
        <taxon>Bacillati</taxon>
        <taxon>Bacillota</taxon>
        <taxon>Clostridia</taxon>
        <taxon>Thermoanaerobacterales</taxon>
        <taxon>Thermoanaerobacteraceae</taxon>
        <taxon>Carboxydothermus</taxon>
    </lineage>
</organism>
<sequence length="62" mass="6337">MLLNLFAKTVAFKNNQKGVSELVAAIALVVIVAAIAVAASPIAKNMVTTLLNNANTAISGIK</sequence>
<keyword evidence="1" id="KW-1133">Transmembrane helix</keyword>
<proteinExistence type="predicted"/>
<dbReference type="RefSeq" id="WP_028052461.1">
    <property type="nucleotide sequence ID" value="NZ_ATYG01000021.1"/>
</dbReference>
<evidence type="ECO:0000313" key="2">
    <source>
        <dbReference type="EMBL" id="NYE57149.1"/>
    </source>
</evidence>
<evidence type="ECO:0008006" key="4">
    <source>
        <dbReference type="Google" id="ProtNLM"/>
    </source>
</evidence>